<reference evidence="3" key="1">
    <citation type="submission" date="2012-02" db="EMBL/GenBank/DDBJ databases">
        <title>Complete sequence of chromosome of Methanomethylovorans hollandica DSM 15978.</title>
        <authorList>
            <person name="Lucas S."/>
            <person name="Copeland A."/>
            <person name="Lapidus A."/>
            <person name="Glavina del Rio T."/>
            <person name="Dalin E."/>
            <person name="Tice H."/>
            <person name="Bruce D."/>
            <person name="Goodwin L."/>
            <person name="Pitluck S."/>
            <person name="Peters L."/>
            <person name="Mikhailova N."/>
            <person name="Held B."/>
            <person name="Kyrpides N."/>
            <person name="Mavromatis K."/>
            <person name="Ivanova N."/>
            <person name="Brettin T."/>
            <person name="Detter J.C."/>
            <person name="Han C."/>
            <person name="Larimer F."/>
            <person name="Land M."/>
            <person name="Hauser L."/>
            <person name="Markowitz V."/>
            <person name="Cheng J.-F."/>
            <person name="Hugenholtz P."/>
            <person name="Woyke T."/>
            <person name="Wu D."/>
            <person name="Spring S."/>
            <person name="Schroeder M."/>
            <person name="Brambilla E."/>
            <person name="Klenk H.-P."/>
            <person name="Eisen J.A."/>
        </authorList>
    </citation>
    <scope>NUCLEOTIDE SEQUENCE [LARGE SCALE GENOMIC DNA]</scope>
    <source>
        <strain evidence="3">DSM 15978 / NBRC 107637 / DMS1</strain>
    </source>
</reference>
<gene>
    <name evidence="2" type="ordered locus">Metho_0534</name>
</gene>
<dbReference type="Pfam" id="PF01797">
    <property type="entry name" value="Y1_Tnp"/>
    <property type="match status" value="1"/>
</dbReference>
<dbReference type="PANTHER" id="PTHR33360">
    <property type="entry name" value="TRANSPOSASE FOR INSERTION SEQUENCE ELEMENT IS200"/>
    <property type="match status" value="1"/>
</dbReference>
<dbReference type="RefSeq" id="WP_015323969.1">
    <property type="nucleotide sequence ID" value="NC_019977.1"/>
</dbReference>
<dbReference type="GeneID" id="14407640"/>
<dbReference type="OrthoDB" id="92826at2157"/>
<dbReference type="InterPro" id="IPR002686">
    <property type="entry name" value="Transposase_17"/>
</dbReference>
<feature type="domain" description="Transposase IS200-like" evidence="1">
    <location>
        <begin position="12"/>
        <end position="132"/>
    </location>
</feature>
<dbReference type="SMART" id="SM01321">
    <property type="entry name" value="Y1_Tnp"/>
    <property type="match status" value="1"/>
</dbReference>
<dbReference type="STRING" id="867904.Metho_0534"/>
<dbReference type="GO" id="GO:0003677">
    <property type="term" value="F:DNA binding"/>
    <property type="evidence" value="ECO:0007669"/>
    <property type="project" value="InterPro"/>
</dbReference>
<dbReference type="GO" id="GO:0004803">
    <property type="term" value="F:transposase activity"/>
    <property type="evidence" value="ECO:0007669"/>
    <property type="project" value="InterPro"/>
</dbReference>
<evidence type="ECO:0000313" key="3">
    <source>
        <dbReference type="Proteomes" id="UP000010866"/>
    </source>
</evidence>
<dbReference type="HOGENOM" id="CLU_101320_2_2_2"/>
<dbReference type="EMBL" id="CP003362">
    <property type="protein sequence ID" value="AGB48800.1"/>
    <property type="molecule type" value="Genomic_DNA"/>
</dbReference>
<organism evidence="2 3">
    <name type="scientific">Methanomethylovorans hollandica (strain DSM 15978 / NBRC 107637 / DMS1)</name>
    <dbReference type="NCBI Taxonomy" id="867904"/>
    <lineage>
        <taxon>Archaea</taxon>
        <taxon>Methanobacteriati</taxon>
        <taxon>Methanobacteriota</taxon>
        <taxon>Stenosarchaea group</taxon>
        <taxon>Methanomicrobia</taxon>
        <taxon>Methanosarcinales</taxon>
        <taxon>Methanosarcinaceae</taxon>
        <taxon>Methanomethylovorans</taxon>
    </lineage>
</organism>
<dbReference type="SUPFAM" id="SSF143422">
    <property type="entry name" value="Transposase IS200-like"/>
    <property type="match status" value="1"/>
</dbReference>
<dbReference type="GO" id="GO:0006313">
    <property type="term" value="P:DNA transposition"/>
    <property type="evidence" value="ECO:0007669"/>
    <property type="project" value="InterPro"/>
</dbReference>
<dbReference type="AlphaFoldDB" id="L0KVW1"/>
<evidence type="ECO:0000259" key="1">
    <source>
        <dbReference type="SMART" id="SM01321"/>
    </source>
</evidence>
<protein>
    <submittedName>
        <fullName evidence="2">Transposase</fullName>
    </submittedName>
</protein>
<dbReference type="NCBIfam" id="NF033573">
    <property type="entry name" value="transpos_IS200"/>
    <property type="match status" value="1"/>
</dbReference>
<dbReference type="Gene3D" id="3.30.70.1290">
    <property type="entry name" value="Transposase IS200-like"/>
    <property type="match status" value="1"/>
</dbReference>
<name>L0KVW1_METHD</name>
<keyword evidence="3" id="KW-1185">Reference proteome</keyword>
<dbReference type="PANTHER" id="PTHR33360:SF4">
    <property type="entry name" value="TRANSPOSASE IS200-LIKE PROTEIN"/>
    <property type="match status" value="1"/>
</dbReference>
<dbReference type="Proteomes" id="UP000010866">
    <property type="component" value="Chromosome"/>
</dbReference>
<proteinExistence type="predicted"/>
<dbReference type="KEGG" id="mhz:Metho_0534"/>
<sequence>MLYDLDKASHSVYSLHYHFVQCVKYRRKVLDNQNIVDFLKMKIRQISDTFEVDIVNIECDKDHFHLLFTTKPTLNLPKYINTIKTITSREIRKNYPGIKTMLWKDTFWSRSYFIATTGQVTLDVLKQYVDNQGKHATDEEDQNTSN</sequence>
<dbReference type="InterPro" id="IPR036515">
    <property type="entry name" value="Transposase_17_sf"/>
</dbReference>
<accession>L0KVW1</accession>
<evidence type="ECO:0000313" key="2">
    <source>
        <dbReference type="EMBL" id="AGB48800.1"/>
    </source>
</evidence>